<dbReference type="InterPro" id="IPR005119">
    <property type="entry name" value="LysR_subst-bd"/>
</dbReference>
<dbReference type="InterPro" id="IPR036388">
    <property type="entry name" value="WH-like_DNA-bd_sf"/>
</dbReference>
<keyword evidence="4" id="KW-0804">Transcription</keyword>
<dbReference type="AlphaFoldDB" id="A0A5J5G6V9"/>
<dbReference type="RefSeq" id="WP_150433753.1">
    <property type="nucleotide sequence ID" value="NZ_VYKJ01000001.1"/>
</dbReference>
<dbReference type="Proteomes" id="UP000335415">
    <property type="component" value="Unassembled WGS sequence"/>
</dbReference>
<dbReference type="Pfam" id="PF00126">
    <property type="entry name" value="HTH_1"/>
    <property type="match status" value="1"/>
</dbReference>
<evidence type="ECO:0000313" key="6">
    <source>
        <dbReference type="EMBL" id="KAA9002784.1"/>
    </source>
</evidence>
<evidence type="ECO:0000256" key="3">
    <source>
        <dbReference type="ARBA" id="ARBA00023125"/>
    </source>
</evidence>
<evidence type="ECO:0000313" key="8">
    <source>
        <dbReference type="Proteomes" id="UP000335415"/>
    </source>
</evidence>
<evidence type="ECO:0000313" key="7">
    <source>
        <dbReference type="EMBL" id="KAA9002929.1"/>
    </source>
</evidence>
<keyword evidence="3" id="KW-0238">DNA-binding</keyword>
<dbReference type="PANTHER" id="PTHR30346:SF0">
    <property type="entry name" value="HCA OPERON TRANSCRIPTIONAL ACTIVATOR HCAR"/>
    <property type="match status" value="1"/>
</dbReference>
<dbReference type="InterPro" id="IPR000847">
    <property type="entry name" value="LysR_HTH_N"/>
</dbReference>
<comment type="caution">
    <text evidence="6">The sequence shown here is derived from an EMBL/GenBank/DDBJ whole genome shotgun (WGS) entry which is preliminary data.</text>
</comment>
<protein>
    <submittedName>
        <fullName evidence="6">LysR family transcriptional regulator</fullName>
    </submittedName>
</protein>
<organism evidence="6 8">
    <name type="scientific">Affinibrenneria salicis</name>
    <dbReference type="NCBI Taxonomy" id="2590031"/>
    <lineage>
        <taxon>Bacteria</taxon>
        <taxon>Pseudomonadati</taxon>
        <taxon>Pseudomonadota</taxon>
        <taxon>Gammaproteobacteria</taxon>
        <taxon>Enterobacterales</taxon>
        <taxon>Pectobacteriaceae</taxon>
        <taxon>Affinibrenneria</taxon>
    </lineage>
</organism>
<evidence type="ECO:0000256" key="1">
    <source>
        <dbReference type="ARBA" id="ARBA00009437"/>
    </source>
</evidence>
<dbReference type="PRINTS" id="PR00039">
    <property type="entry name" value="HTHLYSR"/>
</dbReference>
<dbReference type="OrthoDB" id="5289754at2"/>
<dbReference type="InterPro" id="IPR036390">
    <property type="entry name" value="WH_DNA-bd_sf"/>
</dbReference>
<accession>A0A5J5G6V9</accession>
<dbReference type="FunFam" id="1.10.10.10:FF:000001">
    <property type="entry name" value="LysR family transcriptional regulator"/>
    <property type="match status" value="1"/>
</dbReference>
<dbReference type="GO" id="GO:0032993">
    <property type="term" value="C:protein-DNA complex"/>
    <property type="evidence" value="ECO:0007669"/>
    <property type="project" value="TreeGrafter"/>
</dbReference>
<feature type="domain" description="HTH lysR-type" evidence="5">
    <location>
        <begin position="1"/>
        <end position="58"/>
    </location>
</feature>
<comment type="similarity">
    <text evidence="1">Belongs to the LysR transcriptional regulatory family.</text>
</comment>
<keyword evidence="8" id="KW-1185">Reference proteome</keyword>
<name>A0A5J5G6V9_9GAMM</name>
<dbReference type="GO" id="GO:0003700">
    <property type="term" value="F:DNA-binding transcription factor activity"/>
    <property type="evidence" value="ECO:0007669"/>
    <property type="project" value="InterPro"/>
</dbReference>
<keyword evidence="2" id="KW-0805">Transcription regulation</keyword>
<evidence type="ECO:0000259" key="5">
    <source>
        <dbReference type="PROSITE" id="PS50931"/>
    </source>
</evidence>
<sequence>MDIRQLKHFVAVAETLHFGKAAERLNMTQPPLSQSILSLERELGEALFSRTKRTVALTPFGEQWLPHVRSALACVNALPGLANRLRKGEAGRLALSFVSTADYSVLPALVSQYRSRYPTVDLALTEATSNVQIASLLNDKSDAGIIIPPANTALPAELSYKKLLSEPLIAALPESWARQQRLRIIDGKLCPSSVIDAPLIIFPQPLAPAFHALVMSYYASYGTQANVIQHAIQMQTIISLVAAGMGIALVPNSLRHLARTGVVYLDLLDDPPQLDTGLVWRKDNASPTLKNLIAIALEAI</sequence>
<dbReference type="SUPFAM" id="SSF46785">
    <property type="entry name" value="Winged helix' DNA-binding domain"/>
    <property type="match status" value="1"/>
</dbReference>
<reference evidence="6 8" key="1">
    <citation type="submission" date="2019-09" db="EMBL/GenBank/DDBJ databases">
        <authorList>
            <person name="Li Y."/>
        </authorList>
    </citation>
    <scope>NUCLEOTIDE SEQUENCE [LARGE SCALE GENOMIC DNA]</scope>
    <source>
        <strain evidence="6 8">L3-3HA</strain>
    </source>
</reference>
<evidence type="ECO:0000256" key="2">
    <source>
        <dbReference type="ARBA" id="ARBA00023015"/>
    </source>
</evidence>
<gene>
    <name evidence="6" type="ORF">FJU30_01975</name>
    <name evidence="7" type="ORF">FJU30_02790</name>
</gene>
<dbReference type="PANTHER" id="PTHR30346">
    <property type="entry name" value="TRANSCRIPTIONAL DUAL REGULATOR HCAR-RELATED"/>
    <property type="match status" value="1"/>
</dbReference>
<dbReference type="Gene3D" id="3.40.190.10">
    <property type="entry name" value="Periplasmic binding protein-like II"/>
    <property type="match status" value="2"/>
</dbReference>
<dbReference type="Gene3D" id="1.10.10.10">
    <property type="entry name" value="Winged helix-like DNA-binding domain superfamily/Winged helix DNA-binding domain"/>
    <property type="match status" value="1"/>
</dbReference>
<dbReference type="GO" id="GO:0003677">
    <property type="term" value="F:DNA binding"/>
    <property type="evidence" value="ECO:0007669"/>
    <property type="project" value="UniProtKB-KW"/>
</dbReference>
<evidence type="ECO:0000256" key="4">
    <source>
        <dbReference type="ARBA" id="ARBA00023163"/>
    </source>
</evidence>
<dbReference type="SUPFAM" id="SSF53850">
    <property type="entry name" value="Periplasmic binding protein-like II"/>
    <property type="match status" value="1"/>
</dbReference>
<dbReference type="PROSITE" id="PS50931">
    <property type="entry name" value="HTH_LYSR"/>
    <property type="match status" value="1"/>
</dbReference>
<dbReference type="EMBL" id="VYKJ01000001">
    <property type="protein sequence ID" value="KAA9002929.1"/>
    <property type="molecule type" value="Genomic_DNA"/>
</dbReference>
<dbReference type="Pfam" id="PF03466">
    <property type="entry name" value="LysR_substrate"/>
    <property type="match status" value="1"/>
</dbReference>
<proteinExistence type="inferred from homology"/>
<dbReference type="EMBL" id="VYKJ01000001">
    <property type="protein sequence ID" value="KAA9002784.1"/>
    <property type="molecule type" value="Genomic_DNA"/>
</dbReference>